<evidence type="ECO:0000256" key="1">
    <source>
        <dbReference type="ARBA" id="ARBA00006914"/>
    </source>
</evidence>
<dbReference type="Proteomes" id="UP000255139">
    <property type="component" value="Unassembled WGS sequence"/>
</dbReference>
<dbReference type="OrthoDB" id="9802352at2"/>
<feature type="domain" description="AAA+ ATPase" evidence="4">
    <location>
        <begin position="340"/>
        <end position="478"/>
    </location>
</feature>
<evidence type="ECO:0000256" key="3">
    <source>
        <dbReference type="ARBA" id="ARBA00022840"/>
    </source>
</evidence>
<dbReference type="SMART" id="SM00382">
    <property type="entry name" value="AAA"/>
    <property type="match status" value="1"/>
</dbReference>
<name>A0A377PWH9_9HELI</name>
<evidence type="ECO:0000256" key="2">
    <source>
        <dbReference type="ARBA" id="ARBA00022741"/>
    </source>
</evidence>
<keyword evidence="2" id="KW-0547">Nucleotide-binding</keyword>
<dbReference type="AlphaFoldDB" id="A0A377PWH9"/>
<organism evidence="5 8">
    <name type="scientific">Helicobacter muridarum</name>
    <dbReference type="NCBI Taxonomy" id="216"/>
    <lineage>
        <taxon>Bacteria</taxon>
        <taxon>Pseudomonadati</taxon>
        <taxon>Campylobacterota</taxon>
        <taxon>Epsilonproteobacteria</taxon>
        <taxon>Campylobacterales</taxon>
        <taxon>Helicobacteraceae</taxon>
        <taxon>Helicobacter</taxon>
    </lineage>
</organism>
<keyword evidence="3 6" id="KW-0067">ATP-binding</keyword>
<dbReference type="InterPro" id="IPR050221">
    <property type="entry name" value="26S_Proteasome_ATPase"/>
</dbReference>
<evidence type="ECO:0000313" key="8">
    <source>
        <dbReference type="Proteomes" id="UP000255139"/>
    </source>
</evidence>
<dbReference type="InterPro" id="IPR003593">
    <property type="entry name" value="AAA+_ATPase"/>
</dbReference>
<keyword evidence="8" id="KW-1185">Reference proteome</keyword>
<dbReference type="InterPro" id="IPR003959">
    <property type="entry name" value="ATPase_AAA_core"/>
</dbReference>
<dbReference type="Proteomes" id="UP000029922">
    <property type="component" value="Unassembled WGS sequence"/>
</dbReference>
<evidence type="ECO:0000313" key="6">
    <source>
        <dbReference type="EMBL" id="TLE01115.1"/>
    </source>
</evidence>
<dbReference type="EC" id="3.4.24.-" evidence="5"/>
<dbReference type="Pfam" id="PF00004">
    <property type="entry name" value="AAA"/>
    <property type="match status" value="1"/>
</dbReference>
<dbReference type="GO" id="GO:0016887">
    <property type="term" value="F:ATP hydrolysis activity"/>
    <property type="evidence" value="ECO:0007669"/>
    <property type="project" value="InterPro"/>
</dbReference>
<evidence type="ECO:0000259" key="4">
    <source>
        <dbReference type="SMART" id="SM00382"/>
    </source>
</evidence>
<comment type="similarity">
    <text evidence="1">Belongs to the AAA ATPase family.</text>
</comment>
<dbReference type="SUPFAM" id="SSF52540">
    <property type="entry name" value="P-loop containing nucleoside triphosphate hydrolases"/>
    <property type="match status" value="1"/>
</dbReference>
<accession>A0A377PWH9</accession>
<dbReference type="CDD" id="cd19481">
    <property type="entry name" value="RecA-like_protease"/>
    <property type="match status" value="1"/>
</dbReference>
<dbReference type="EMBL" id="UGJE01000002">
    <property type="protein sequence ID" value="STQ85983.1"/>
    <property type="molecule type" value="Genomic_DNA"/>
</dbReference>
<keyword evidence="5" id="KW-0378">Hydrolase</keyword>
<sequence>MEFLIDFFTNEDIENTNLFPLLNCSKHEAVLLREMVYCFFKGENYIEVSAFLENLYSAREFEILPYLKEIKHLGELGWISGADVDSTLELRNANISLSSTFLCLLENGQILRSHIKAKNYRNALEYLQDEWNKLECILQCNNMPALSTNDSLLRACNSYIIKLESIINNNLTKNTKKLKILRCFEKYHFNKYEKLIFLLLAQAQYNGLYGLAIKEIILLGNSEEEKITIQQLLSHRSKLVKQGFVAFSESFGEFSFMEQEAFIPHSILNALIFEKNNHKINLQDEVDKSEIFDYIEPKKGLDFIILDENLKQRFKILLQHLNQNVHKKLKLWGIKEHDIIDSKILLYGDSGTGKTSSAYALAKDLNQKILSLDCSKILSMYVGESEKNVRKIFDEYRQITDRIKDKPILLLDEADQLLSSRGEIGNGAGRMYHQMQNIFLEQIEKFRGILIATTNFVDSLDSAFSRRFHYKIRFQRPNKTQRTMIWELHLPKNAQFSQERKEICQKLSEFDLSGGQIKIIVENTCYKVAVRKDSIFSYNDFYEEIKKEQNGDFGVGKKMGFISIAT</sequence>
<dbReference type="Gene3D" id="3.40.50.300">
    <property type="entry name" value="P-loop containing nucleotide triphosphate hydrolases"/>
    <property type="match status" value="1"/>
</dbReference>
<evidence type="ECO:0000313" key="7">
    <source>
        <dbReference type="Proteomes" id="UP000029922"/>
    </source>
</evidence>
<protein>
    <submittedName>
        <fullName evidence="6">ATP-binding protein</fullName>
    </submittedName>
    <submittedName>
        <fullName evidence="5">ATPase</fullName>
        <ecNumber evidence="5">3.4.24.-</ecNumber>
    </submittedName>
</protein>
<dbReference type="PANTHER" id="PTHR23073">
    <property type="entry name" value="26S PROTEASOME REGULATORY SUBUNIT"/>
    <property type="match status" value="1"/>
</dbReference>
<dbReference type="EMBL" id="JRPD02000003">
    <property type="protein sequence ID" value="TLE01115.1"/>
    <property type="molecule type" value="Genomic_DNA"/>
</dbReference>
<dbReference type="RefSeq" id="WP_104692132.1">
    <property type="nucleotide sequence ID" value="NZ_FZML01000005.1"/>
</dbReference>
<dbReference type="InterPro" id="IPR027417">
    <property type="entry name" value="P-loop_NTPase"/>
</dbReference>
<dbReference type="GO" id="GO:0005524">
    <property type="term" value="F:ATP binding"/>
    <property type="evidence" value="ECO:0007669"/>
    <property type="project" value="UniProtKB-KW"/>
</dbReference>
<proteinExistence type="inferred from homology"/>
<reference evidence="5 8" key="2">
    <citation type="submission" date="2018-06" db="EMBL/GenBank/DDBJ databases">
        <authorList>
            <consortium name="Pathogen Informatics"/>
            <person name="Doyle S."/>
        </authorList>
    </citation>
    <scope>NUCLEOTIDE SEQUENCE [LARGE SCALE GENOMIC DNA]</scope>
    <source>
        <strain evidence="5 8">NCTC12714</strain>
    </source>
</reference>
<evidence type="ECO:0000313" key="5">
    <source>
        <dbReference type="EMBL" id="STQ85983.1"/>
    </source>
</evidence>
<gene>
    <name evidence="5" type="primary">ftsH2</name>
    <name evidence="6" type="ORF">LS73_002245</name>
    <name evidence="5" type="ORF">NCTC12714_00773</name>
</gene>
<reference evidence="6 7" key="1">
    <citation type="journal article" date="2014" name="Genome Announc.">
        <title>Draft genome sequences of eight enterohepatic helicobacter species isolated from both laboratory and wild rodents.</title>
        <authorList>
            <person name="Sheh A."/>
            <person name="Shen Z."/>
            <person name="Fox J.G."/>
        </authorList>
    </citation>
    <scope>NUCLEOTIDE SEQUENCE [LARGE SCALE GENOMIC DNA]</scope>
    <source>
        <strain evidence="6 7">ST1</strain>
    </source>
</reference>